<comment type="caution">
    <text evidence="3">The sequence shown here is derived from an EMBL/GenBank/DDBJ whole genome shotgun (WGS) entry which is preliminary data.</text>
</comment>
<dbReference type="AlphaFoldDB" id="A0A5J5K7P9"/>
<dbReference type="RefSeq" id="WP_150932913.1">
    <property type="nucleotide sequence ID" value="NZ_VYTZ01000003.1"/>
</dbReference>
<keyword evidence="2" id="KW-0472">Membrane</keyword>
<feature type="compositionally biased region" description="Acidic residues" evidence="1">
    <location>
        <begin position="57"/>
        <end position="71"/>
    </location>
</feature>
<keyword evidence="2" id="KW-0812">Transmembrane</keyword>
<sequence length="184" mass="18924">MREQSNADRPHVVPGGDPDDTPTLVFGPAVQVGPAEPIRGVRLAPRPRHDDPTGGPADEDGDGTAELDDDPPAPSPAWPGRAARPAARTGTRPAKGTARRPGGTGRASRPGRRVRAQLGVGLLVVMAATAWGAYTLARDVAGLHRDVSLLGAGLAAGLSTHLGAWLHRARLALSGWIHPGGGRS</sequence>
<proteinExistence type="predicted"/>
<evidence type="ECO:0000313" key="3">
    <source>
        <dbReference type="EMBL" id="KAA9379724.1"/>
    </source>
</evidence>
<gene>
    <name evidence="3" type="ORF">F5972_08725</name>
</gene>
<keyword evidence="4" id="KW-1185">Reference proteome</keyword>
<feature type="compositionally biased region" description="Basic and acidic residues" evidence="1">
    <location>
        <begin position="1"/>
        <end position="11"/>
    </location>
</feature>
<feature type="compositionally biased region" description="Low complexity" evidence="1">
    <location>
        <begin position="78"/>
        <end position="101"/>
    </location>
</feature>
<evidence type="ECO:0000313" key="4">
    <source>
        <dbReference type="Proteomes" id="UP000327011"/>
    </source>
</evidence>
<keyword evidence="2" id="KW-1133">Transmembrane helix</keyword>
<dbReference type="EMBL" id="VYTZ01000003">
    <property type="protein sequence ID" value="KAA9379724.1"/>
    <property type="molecule type" value="Genomic_DNA"/>
</dbReference>
<protein>
    <submittedName>
        <fullName evidence="3">Uncharacterized protein</fullName>
    </submittedName>
</protein>
<feature type="transmembrane region" description="Helical" evidence="2">
    <location>
        <begin position="116"/>
        <end position="137"/>
    </location>
</feature>
<feature type="region of interest" description="Disordered" evidence="1">
    <location>
        <begin position="1"/>
        <end position="113"/>
    </location>
</feature>
<dbReference type="Proteomes" id="UP000327011">
    <property type="component" value="Unassembled WGS sequence"/>
</dbReference>
<organism evidence="3 4">
    <name type="scientific">Microbispora cellulosiformans</name>
    <dbReference type="NCBI Taxonomy" id="2614688"/>
    <lineage>
        <taxon>Bacteria</taxon>
        <taxon>Bacillati</taxon>
        <taxon>Actinomycetota</taxon>
        <taxon>Actinomycetes</taxon>
        <taxon>Streptosporangiales</taxon>
        <taxon>Streptosporangiaceae</taxon>
        <taxon>Microbispora</taxon>
    </lineage>
</organism>
<evidence type="ECO:0000256" key="1">
    <source>
        <dbReference type="SAM" id="MobiDB-lite"/>
    </source>
</evidence>
<reference evidence="3 4" key="1">
    <citation type="submission" date="2019-09" db="EMBL/GenBank/DDBJ databases">
        <title>Screening of Novel Bioactive Compounds from Soil-Associated.</title>
        <authorList>
            <person name="Gong X."/>
        </authorList>
    </citation>
    <scope>NUCLEOTIDE SEQUENCE [LARGE SCALE GENOMIC DNA]</scope>
    <source>
        <strain evidence="3 4">Gxj-6</strain>
    </source>
</reference>
<feature type="transmembrane region" description="Helical" evidence="2">
    <location>
        <begin position="149"/>
        <end position="166"/>
    </location>
</feature>
<name>A0A5J5K7P9_9ACTN</name>
<evidence type="ECO:0000256" key="2">
    <source>
        <dbReference type="SAM" id="Phobius"/>
    </source>
</evidence>
<accession>A0A5J5K7P9</accession>